<dbReference type="Gene3D" id="2.60.120.10">
    <property type="entry name" value="Jelly Rolls"/>
    <property type="match status" value="2"/>
</dbReference>
<feature type="domain" description="Cupin type-1" evidence="4">
    <location>
        <begin position="73"/>
        <end position="225"/>
    </location>
</feature>
<proteinExistence type="predicted"/>
<dbReference type="CDD" id="cd02245">
    <property type="entry name" value="cupin_7S_vicilin-like_C"/>
    <property type="match status" value="1"/>
</dbReference>
<dbReference type="SMART" id="SM00835">
    <property type="entry name" value="Cupin_1"/>
    <property type="match status" value="2"/>
</dbReference>
<keyword evidence="6" id="KW-1185">Reference proteome</keyword>
<dbReference type="InterPro" id="IPR006045">
    <property type="entry name" value="Cupin_1"/>
</dbReference>
<evidence type="ECO:0000256" key="1">
    <source>
        <dbReference type="ARBA" id="ARBA00022729"/>
    </source>
</evidence>
<keyword evidence="1 3" id="KW-0732">Signal</keyword>
<dbReference type="InterPro" id="IPR014710">
    <property type="entry name" value="RmlC-like_jellyroll"/>
</dbReference>
<name>A0AAU9SDH1_THLAR</name>
<evidence type="ECO:0000256" key="2">
    <source>
        <dbReference type="SAM" id="MobiDB-lite"/>
    </source>
</evidence>
<evidence type="ECO:0000313" key="6">
    <source>
        <dbReference type="Proteomes" id="UP000836841"/>
    </source>
</evidence>
<accession>A0AAU9SDH1</accession>
<sequence>MEKNRKIFTFLLLVMFFNGIMIMRSNGYEGDEKWQGGGDEKWQGGGQGGQGGGEGGGGQGGEGGGGRRGKGWFLMKEWRQVIKSEGGEMRVVISPRGRIIEKPMHIGFLTMEPKTLFVPQYLDSSILFFVRQGEATLGVICKDEFGEKKLKGGDIYWIPAGSAFYLLNTGRGQRLHVIISIDPSQSLGFETFQPFYIGGGSSSVLAGFDRDTLTSALNVSRPEVQQLLTSRFGGPIVHIQEHAPTMWTEFLGLRGEEKHKYLKKLLEMKQETSQDQDYSQWWSWRNLVRSILDITQEKNRWSGGSSKCEDSYNMYDRKNDFDNDYGWSKALDHDDYEPLKYSGVGVYLVNLTAGSMMAPHMNPTATEYGIVLSGSGEIQVVFPNGTSAMNTRVSVGDVFWIPRYFAFCQIASRTGPFVFVGFTTSAYKNRPQFLVGSNSLLRSLNVTSLAMAFGVDVETMRKLIEAQKEAVILPTAAAAPPA</sequence>
<dbReference type="Pfam" id="PF00190">
    <property type="entry name" value="Cupin_1"/>
    <property type="match status" value="2"/>
</dbReference>
<protein>
    <recommendedName>
        <fullName evidence="4">Cupin type-1 domain-containing protein</fullName>
    </recommendedName>
</protein>
<gene>
    <name evidence="5" type="ORF">TAV2_LOCUS13334</name>
</gene>
<evidence type="ECO:0000313" key="5">
    <source>
        <dbReference type="EMBL" id="CAH2060264.1"/>
    </source>
</evidence>
<evidence type="ECO:0000256" key="3">
    <source>
        <dbReference type="SAM" id="SignalP"/>
    </source>
</evidence>
<organism evidence="5 6">
    <name type="scientific">Thlaspi arvense</name>
    <name type="common">Field penny-cress</name>
    <dbReference type="NCBI Taxonomy" id="13288"/>
    <lineage>
        <taxon>Eukaryota</taxon>
        <taxon>Viridiplantae</taxon>
        <taxon>Streptophyta</taxon>
        <taxon>Embryophyta</taxon>
        <taxon>Tracheophyta</taxon>
        <taxon>Spermatophyta</taxon>
        <taxon>Magnoliopsida</taxon>
        <taxon>eudicotyledons</taxon>
        <taxon>Gunneridae</taxon>
        <taxon>Pentapetalae</taxon>
        <taxon>rosids</taxon>
        <taxon>malvids</taxon>
        <taxon>Brassicales</taxon>
        <taxon>Brassicaceae</taxon>
        <taxon>Thlaspideae</taxon>
        <taxon>Thlaspi</taxon>
    </lineage>
</organism>
<dbReference type="SUPFAM" id="SSF51182">
    <property type="entry name" value="RmlC-like cupins"/>
    <property type="match status" value="1"/>
</dbReference>
<feature type="signal peptide" evidence="3">
    <location>
        <begin position="1"/>
        <end position="27"/>
    </location>
</feature>
<dbReference type="Proteomes" id="UP000836841">
    <property type="component" value="Chromosome 4"/>
</dbReference>
<reference evidence="5 6" key="1">
    <citation type="submission" date="2022-03" db="EMBL/GenBank/DDBJ databases">
        <authorList>
            <person name="Nunn A."/>
            <person name="Chopra R."/>
            <person name="Nunn A."/>
            <person name="Contreras Garrido A."/>
        </authorList>
    </citation>
    <scope>NUCLEOTIDE SEQUENCE [LARGE SCALE GENOMIC DNA]</scope>
</reference>
<feature type="region of interest" description="Disordered" evidence="2">
    <location>
        <begin position="33"/>
        <end position="69"/>
    </location>
</feature>
<feature type="compositionally biased region" description="Basic and acidic residues" evidence="2">
    <location>
        <begin position="33"/>
        <end position="42"/>
    </location>
</feature>
<feature type="chain" id="PRO_5043617100" description="Cupin type-1 domain-containing protein" evidence="3">
    <location>
        <begin position="28"/>
        <end position="482"/>
    </location>
</feature>
<feature type="compositionally biased region" description="Gly residues" evidence="2">
    <location>
        <begin position="43"/>
        <end position="66"/>
    </location>
</feature>
<dbReference type="CDD" id="cd02244">
    <property type="entry name" value="cupin_7S_vicilin-like_N"/>
    <property type="match status" value="1"/>
</dbReference>
<dbReference type="EMBL" id="OU466860">
    <property type="protein sequence ID" value="CAH2060264.1"/>
    <property type="molecule type" value="Genomic_DNA"/>
</dbReference>
<dbReference type="PANTHER" id="PTHR31189">
    <property type="entry name" value="OS03G0336100 PROTEIN-RELATED"/>
    <property type="match status" value="1"/>
</dbReference>
<evidence type="ECO:0000259" key="4">
    <source>
        <dbReference type="SMART" id="SM00835"/>
    </source>
</evidence>
<dbReference type="PANTHER" id="PTHR31189:SF2">
    <property type="entry name" value="RMLC-LIKE CUPINS SUPERFAMILY PROTEIN"/>
    <property type="match status" value="1"/>
</dbReference>
<feature type="domain" description="Cupin type-1" evidence="4">
    <location>
        <begin position="312"/>
        <end position="461"/>
    </location>
</feature>
<dbReference type="InterPro" id="IPR011051">
    <property type="entry name" value="RmlC_Cupin_sf"/>
</dbReference>
<dbReference type="InterPro" id="IPR050253">
    <property type="entry name" value="Seed_Storage-Functional"/>
</dbReference>
<dbReference type="AlphaFoldDB" id="A0AAU9SDH1"/>